<gene>
    <name evidence="1" type="ORF">BDN72DRAFT_187813</name>
</gene>
<keyword evidence="2" id="KW-1185">Reference proteome</keyword>
<dbReference type="EMBL" id="ML208275">
    <property type="protein sequence ID" value="TFK73558.1"/>
    <property type="molecule type" value="Genomic_DNA"/>
</dbReference>
<evidence type="ECO:0000313" key="2">
    <source>
        <dbReference type="Proteomes" id="UP000308600"/>
    </source>
</evidence>
<proteinExistence type="predicted"/>
<name>A0ACD3B664_9AGAR</name>
<reference evidence="1 2" key="1">
    <citation type="journal article" date="2019" name="Nat. Ecol. Evol.">
        <title>Megaphylogeny resolves global patterns of mushroom evolution.</title>
        <authorList>
            <person name="Varga T."/>
            <person name="Krizsan K."/>
            <person name="Foldi C."/>
            <person name="Dima B."/>
            <person name="Sanchez-Garcia M."/>
            <person name="Sanchez-Ramirez S."/>
            <person name="Szollosi G.J."/>
            <person name="Szarkandi J.G."/>
            <person name="Papp V."/>
            <person name="Albert L."/>
            <person name="Andreopoulos W."/>
            <person name="Angelini C."/>
            <person name="Antonin V."/>
            <person name="Barry K.W."/>
            <person name="Bougher N.L."/>
            <person name="Buchanan P."/>
            <person name="Buyck B."/>
            <person name="Bense V."/>
            <person name="Catcheside P."/>
            <person name="Chovatia M."/>
            <person name="Cooper J."/>
            <person name="Damon W."/>
            <person name="Desjardin D."/>
            <person name="Finy P."/>
            <person name="Geml J."/>
            <person name="Haridas S."/>
            <person name="Hughes K."/>
            <person name="Justo A."/>
            <person name="Karasinski D."/>
            <person name="Kautmanova I."/>
            <person name="Kiss B."/>
            <person name="Kocsube S."/>
            <person name="Kotiranta H."/>
            <person name="LaButti K.M."/>
            <person name="Lechner B.E."/>
            <person name="Liimatainen K."/>
            <person name="Lipzen A."/>
            <person name="Lukacs Z."/>
            <person name="Mihaltcheva S."/>
            <person name="Morgado L.N."/>
            <person name="Niskanen T."/>
            <person name="Noordeloos M.E."/>
            <person name="Ohm R.A."/>
            <person name="Ortiz-Santana B."/>
            <person name="Ovrebo C."/>
            <person name="Racz N."/>
            <person name="Riley R."/>
            <person name="Savchenko A."/>
            <person name="Shiryaev A."/>
            <person name="Soop K."/>
            <person name="Spirin V."/>
            <person name="Szebenyi C."/>
            <person name="Tomsovsky M."/>
            <person name="Tulloss R.E."/>
            <person name="Uehling J."/>
            <person name="Grigoriev I.V."/>
            <person name="Vagvolgyi C."/>
            <person name="Papp T."/>
            <person name="Martin F.M."/>
            <person name="Miettinen O."/>
            <person name="Hibbett D.S."/>
            <person name="Nagy L.G."/>
        </authorList>
    </citation>
    <scope>NUCLEOTIDE SEQUENCE [LARGE SCALE GENOMIC DNA]</scope>
    <source>
        <strain evidence="1 2">NL-1719</strain>
    </source>
</reference>
<organism evidence="1 2">
    <name type="scientific">Pluteus cervinus</name>
    <dbReference type="NCBI Taxonomy" id="181527"/>
    <lineage>
        <taxon>Eukaryota</taxon>
        <taxon>Fungi</taxon>
        <taxon>Dikarya</taxon>
        <taxon>Basidiomycota</taxon>
        <taxon>Agaricomycotina</taxon>
        <taxon>Agaricomycetes</taxon>
        <taxon>Agaricomycetidae</taxon>
        <taxon>Agaricales</taxon>
        <taxon>Pluteineae</taxon>
        <taxon>Pluteaceae</taxon>
        <taxon>Pluteus</taxon>
    </lineage>
</organism>
<sequence length="484" mass="54808">MSSRTTTSGDSTKPPEADPSKAPKLDSNLIISSFADGSNPWEAGIQLSRDFDDEMCEMLRDELENLLLFAALFSAIVTSFATLSYQWLQPNNSNNPPPVSYNLAVQINFLWFLSLAASLSVSSIGILCMQWVRQYKRWKTKADKRTAALRRQRFEGFLRWHVPDIVAALPVILQIALVLFAIGVNSLLWSLHHIVALGFAVVSVPALVFIIATTLAPVMQWLLRLPVMGREQSRWWWSYQCPYQTPQAWLSYVVAWLLSFKRRTIDGNWAEFDKTWLLAAAGAARDDPHKTSDYENKLLVEELVWLDHEYADDVKSIKARAQALRQLPFEDAKEVVMRLFHTLTVPDADAHLKAVRGLCVKDDVTKERSFKELKVWYLWGHAQTHPNLEDAYMEARIDFMSEIPTLKIDLPGPPRADHLDVQCLVKGVSNCNEYSPTDVAPHPYISRLPRSPLPALSQGHDQQEASKKGDLEGDVVHCWRSSGV</sequence>
<dbReference type="Proteomes" id="UP000308600">
    <property type="component" value="Unassembled WGS sequence"/>
</dbReference>
<evidence type="ECO:0000313" key="1">
    <source>
        <dbReference type="EMBL" id="TFK73558.1"/>
    </source>
</evidence>
<accession>A0ACD3B664</accession>
<protein>
    <submittedName>
        <fullName evidence="1">Uncharacterized protein</fullName>
    </submittedName>
</protein>